<accession>A0A1F5CAJ6</accession>
<dbReference type="InterPro" id="IPR041698">
    <property type="entry name" value="Methyltransf_25"/>
</dbReference>
<dbReference type="InterPro" id="IPR029063">
    <property type="entry name" value="SAM-dependent_MTases_sf"/>
</dbReference>
<dbReference type="Proteomes" id="UP000177197">
    <property type="component" value="Unassembled WGS sequence"/>
</dbReference>
<sequence length="194" mass="22107">MAKTHNFSFKTDIRERMNFLKNTGSLREVGALTMSSKYVVRHVLKLLPHKFNTVIEYGPGSGVMTEAILKRLSSRGKLLAVEANAKFTKTLNRLKDPRLRVLHCKAQHLASELIREFSRADAVLSSIPFTFLTSADRLRVVSDAYKMLASGGIFVVFHQYTPLMFYPLHKTFRSVAIKFEPRNVFPCFILIAKK</sequence>
<feature type="domain" description="Methyltransferase" evidence="1">
    <location>
        <begin position="54"/>
        <end position="152"/>
    </location>
</feature>
<dbReference type="EMBL" id="MEYV01000017">
    <property type="protein sequence ID" value="OGD39845.1"/>
    <property type="molecule type" value="Genomic_DNA"/>
</dbReference>
<dbReference type="AlphaFoldDB" id="A0A1F5CAJ6"/>
<proteinExistence type="predicted"/>
<protein>
    <recommendedName>
        <fullName evidence="1">Methyltransferase domain-containing protein</fullName>
    </recommendedName>
</protein>
<name>A0A1F5CAJ6_9BACT</name>
<comment type="caution">
    <text evidence="2">The sequence shown here is derived from an EMBL/GenBank/DDBJ whole genome shotgun (WGS) entry which is preliminary data.</text>
</comment>
<reference evidence="2 3" key="1">
    <citation type="journal article" date="2016" name="Nat. Commun.">
        <title>Thousands of microbial genomes shed light on interconnected biogeochemical processes in an aquifer system.</title>
        <authorList>
            <person name="Anantharaman K."/>
            <person name="Brown C.T."/>
            <person name="Hug L.A."/>
            <person name="Sharon I."/>
            <person name="Castelle C.J."/>
            <person name="Probst A.J."/>
            <person name="Thomas B.C."/>
            <person name="Singh A."/>
            <person name="Wilkins M.J."/>
            <person name="Karaoz U."/>
            <person name="Brodie E.L."/>
            <person name="Williams K.H."/>
            <person name="Hubbard S.S."/>
            <person name="Banfield J.F."/>
        </authorList>
    </citation>
    <scope>NUCLEOTIDE SEQUENCE [LARGE SCALE GENOMIC DNA]</scope>
</reference>
<dbReference type="SUPFAM" id="SSF53335">
    <property type="entry name" value="S-adenosyl-L-methionine-dependent methyltransferases"/>
    <property type="match status" value="1"/>
</dbReference>
<evidence type="ECO:0000313" key="2">
    <source>
        <dbReference type="EMBL" id="OGD39845.1"/>
    </source>
</evidence>
<dbReference type="Gene3D" id="3.40.50.150">
    <property type="entry name" value="Vaccinia Virus protein VP39"/>
    <property type="match status" value="1"/>
</dbReference>
<evidence type="ECO:0000313" key="3">
    <source>
        <dbReference type="Proteomes" id="UP000177197"/>
    </source>
</evidence>
<gene>
    <name evidence="2" type="ORF">A3I30_00345</name>
</gene>
<organism evidence="2 3">
    <name type="scientific">Candidatus Azambacteria bacterium RIFCSPLOWO2_02_FULL_44_14</name>
    <dbReference type="NCBI Taxonomy" id="1797306"/>
    <lineage>
        <taxon>Bacteria</taxon>
        <taxon>Candidatus Azamiibacteriota</taxon>
    </lineage>
</organism>
<evidence type="ECO:0000259" key="1">
    <source>
        <dbReference type="Pfam" id="PF13649"/>
    </source>
</evidence>
<dbReference type="Pfam" id="PF13649">
    <property type="entry name" value="Methyltransf_25"/>
    <property type="match status" value="1"/>
</dbReference>